<reference evidence="9" key="1">
    <citation type="journal article" date="2019" name="Int. J. Syst. Evol. Microbiol.">
        <title>The Global Catalogue of Microorganisms (GCM) 10K type strain sequencing project: providing services to taxonomists for standard genome sequencing and annotation.</title>
        <authorList>
            <consortium name="The Broad Institute Genomics Platform"/>
            <consortium name="The Broad Institute Genome Sequencing Center for Infectious Disease"/>
            <person name="Wu L."/>
            <person name="Ma J."/>
        </authorList>
    </citation>
    <scope>NUCLEOTIDE SEQUENCE [LARGE SCALE GENOMIC DNA]</scope>
    <source>
        <strain evidence="9">KCTC 32255</strain>
    </source>
</reference>
<dbReference type="InterPro" id="IPR030048">
    <property type="entry name" value="SurE"/>
</dbReference>
<dbReference type="Proteomes" id="UP001596337">
    <property type="component" value="Unassembled WGS sequence"/>
</dbReference>
<feature type="signal peptide" evidence="6">
    <location>
        <begin position="1"/>
        <end position="24"/>
    </location>
</feature>
<evidence type="ECO:0000256" key="1">
    <source>
        <dbReference type="ARBA" id="ARBA00000815"/>
    </source>
</evidence>
<accession>A0ABW2C3A0</accession>
<comment type="catalytic activity">
    <reaction evidence="1 5">
        <text>a ribonucleoside 5'-phosphate + H2O = a ribonucleoside + phosphate</text>
        <dbReference type="Rhea" id="RHEA:12484"/>
        <dbReference type="ChEBI" id="CHEBI:15377"/>
        <dbReference type="ChEBI" id="CHEBI:18254"/>
        <dbReference type="ChEBI" id="CHEBI:43474"/>
        <dbReference type="ChEBI" id="CHEBI:58043"/>
        <dbReference type="EC" id="3.1.3.5"/>
    </reaction>
</comment>
<keyword evidence="5" id="KW-0963">Cytoplasm</keyword>
<dbReference type="GO" id="GO:0008254">
    <property type="term" value="F:3'-nucleotidase activity"/>
    <property type="evidence" value="ECO:0007669"/>
    <property type="project" value="UniProtKB-EC"/>
</dbReference>
<keyword evidence="5" id="KW-0547">Nucleotide-binding</keyword>
<feature type="chain" id="PRO_5046046623" description="5'-nucleotidase SurE" evidence="6">
    <location>
        <begin position="25"/>
        <end position="311"/>
    </location>
</feature>
<keyword evidence="9" id="KW-1185">Reference proteome</keyword>
<proteinExistence type="inferred from homology"/>
<dbReference type="NCBIfam" id="TIGR00087">
    <property type="entry name" value="surE"/>
    <property type="match status" value="1"/>
</dbReference>
<dbReference type="InterPro" id="IPR002828">
    <property type="entry name" value="SurE-like_Pase/nucleotidase"/>
</dbReference>
<evidence type="ECO:0000256" key="5">
    <source>
        <dbReference type="HAMAP-Rule" id="MF_00060"/>
    </source>
</evidence>
<dbReference type="InterPro" id="IPR036523">
    <property type="entry name" value="SurE-like_sf"/>
</dbReference>
<name>A0ABW2C3A0_9PSEU</name>
<comment type="function">
    <text evidence="5">Nucleotidase that shows phosphatase activity on nucleoside 5'-monophosphates.</text>
</comment>
<comment type="similarity">
    <text evidence="2 5">Belongs to the SurE nucleotidase family.</text>
</comment>
<dbReference type="Gene3D" id="3.40.1210.10">
    <property type="entry name" value="Survival protein SurE-like phosphatase/nucleotidase"/>
    <property type="match status" value="1"/>
</dbReference>
<feature type="domain" description="Survival protein SurE-like phosphatase/nucleotidase" evidence="7">
    <location>
        <begin position="44"/>
        <end position="242"/>
    </location>
</feature>
<dbReference type="RefSeq" id="WP_345403012.1">
    <property type="nucleotide sequence ID" value="NZ_BAABLA010000113.1"/>
</dbReference>
<dbReference type="GO" id="GO:0008253">
    <property type="term" value="F:5'-nucleotidase activity"/>
    <property type="evidence" value="ECO:0007669"/>
    <property type="project" value="UniProtKB-EC"/>
</dbReference>
<keyword evidence="3 5" id="KW-0479">Metal-binding</keyword>
<feature type="binding site" evidence="5">
    <location>
        <position position="50"/>
    </location>
    <ligand>
        <name>a divalent metal cation</name>
        <dbReference type="ChEBI" id="CHEBI:60240"/>
    </ligand>
</feature>
<evidence type="ECO:0000256" key="3">
    <source>
        <dbReference type="ARBA" id="ARBA00022723"/>
    </source>
</evidence>
<feature type="binding site" evidence="5">
    <location>
        <position position="81"/>
    </location>
    <ligand>
        <name>a divalent metal cation</name>
        <dbReference type="ChEBI" id="CHEBI:60240"/>
    </ligand>
</feature>
<organism evidence="8 9">
    <name type="scientific">Haloechinothrix salitolerans</name>
    <dbReference type="NCBI Taxonomy" id="926830"/>
    <lineage>
        <taxon>Bacteria</taxon>
        <taxon>Bacillati</taxon>
        <taxon>Actinomycetota</taxon>
        <taxon>Actinomycetes</taxon>
        <taxon>Pseudonocardiales</taxon>
        <taxon>Pseudonocardiaceae</taxon>
        <taxon>Haloechinothrix</taxon>
    </lineage>
</organism>
<comment type="subcellular location">
    <subcellularLocation>
        <location evidence="5">Cytoplasm</location>
    </subcellularLocation>
</comment>
<comment type="caution">
    <text evidence="8">The sequence shown here is derived from an EMBL/GenBank/DDBJ whole genome shotgun (WGS) entry which is preliminary data.</text>
</comment>
<keyword evidence="6" id="KW-0732">Signal</keyword>
<sequence length="311" mass="32382">MTSRVTTGTSVLATLMLTAGMLTGAAATAEQATSGHSATEPLDILLTNDDGYDARTLGALRQTLGAAGHQVTVVAPCDDLSGSGTKQASNYVRGVPSRENTITATQPSPGVWAVCGSPSDAVLFGVQNVFTSGQPDLVVSGVNPGQNAGAVTNHSGTVGATVMAGELGIPAIAVSVEIDPTTSPPRVGSVRAAASYTVRLIERLQLTAQRESLLPEHVTLNVNYPAESEVEGTRITRTGRSAFVRPRFERTDLCASCYLVRPQLDLGRDPVSGSDNNALADAYISVTPLDGDWTASSTIRSTLRARLAYLR</sequence>
<dbReference type="EC" id="3.1.3.5" evidence="5"/>
<gene>
    <name evidence="5 8" type="primary">surE</name>
    <name evidence="8" type="ORF">ACFQGD_17710</name>
</gene>
<feature type="binding site" evidence="5">
    <location>
        <position position="49"/>
    </location>
    <ligand>
        <name>a divalent metal cation</name>
        <dbReference type="ChEBI" id="CHEBI:60240"/>
    </ligand>
</feature>
<dbReference type="SUPFAM" id="SSF64167">
    <property type="entry name" value="SurE-like"/>
    <property type="match status" value="1"/>
</dbReference>
<dbReference type="PANTHER" id="PTHR30457:SF0">
    <property type="entry name" value="PHOSPHATASE, PUTATIVE (AFU_ORTHOLOGUE AFUA_4G01070)-RELATED"/>
    <property type="match status" value="1"/>
</dbReference>
<dbReference type="Pfam" id="PF01975">
    <property type="entry name" value="SurE"/>
    <property type="match status" value="1"/>
</dbReference>
<keyword evidence="4 5" id="KW-0378">Hydrolase</keyword>
<evidence type="ECO:0000256" key="6">
    <source>
        <dbReference type="SAM" id="SignalP"/>
    </source>
</evidence>
<protein>
    <recommendedName>
        <fullName evidence="5">5'-nucleotidase SurE</fullName>
        <ecNumber evidence="5">3.1.3.5</ecNumber>
    </recommendedName>
    <alternativeName>
        <fullName evidence="5">Nucleoside 5'-monophosphate phosphohydrolase</fullName>
    </alternativeName>
</protein>
<evidence type="ECO:0000259" key="7">
    <source>
        <dbReference type="Pfam" id="PF01975"/>
    </source>
</evidence>
<evidence type="ECO:0000313" key="8">
    <source>
        <dbReference type="EMBL" id="MFC6868983.1"/>
    </source>
</evidence>
<evidence type="ECO:0000256" key="2">
    <source>
        <dbReference type="ARBA" id="ARBA00011062"/>
    </source>
</evidence>
<comment type="cofactor">
    <cofactor evidence="5">
        <name>a divalent metal cation</name>
        <dbReference type="ChEBI" id="CHEBI:60240"/>
    </cofactor>
    <text evidence="5">Binds 1 divalent metal cation per subunit.</text>
</comment>
<dbReference type="EMBL" id="JBHSXX010000001">
    <property type="protein sequence ID" value="MFC6868983.1"/>
    <property type="molecule type" value="Genomic_DNA"/>
</dbReference>
<dbReference type="PANTHER" id="PTHR30457">
    <property type="entry name" value="5'-NUCLEOTIDASE SURE"/>
    <property type="match status" value="1"/>
</dbReference>
<feature type="binding site" evidence="5">
    <location>
        <position position="143"/>
    </location>
    <ligand>
        <name>a divalent metal cation</name>
        <dbReference type="ChEBI" id="CHEBI:60240"/>
    </ligand>
</feature>
<evidence type="ECO:0000313" key="9">
    <source>
        <dbReference type="Proteomes" id="UP001596337"/>
    </source>
</evidence>
<evidence type="ECO:0000256" key="4">
    <source>
        <dbReference type="ARBA" id="ARBA00022801"/>
    </source>
</evidence>
<dbReference type="HAMAP" id="MF_00060">
    <property type="entry name" value="SurE"/>
    <property type="match status" value="1"/>
</dbReference>